<reference evidence="10" key="1">
    <citation type="submission" date="2020-06" db="EMBL/GenBank/DDBJ databases">
        <authorList>
            <consortium name="Plant Systems Biology data submission"/>
        </authorList>
    </citation>
    <scope>NUCLEOTIDE SEQUENCE</scope>
    <source>
        <strain evidence="10">D6</strain>
    </source>
</reference>
<dbReference type="GO" id="GO:0003677">
    <property type="term" value="F:DNA binding"/>
    <property type="evidence" value="ECO:0007669"/>
    <property type="project" value="UniProtKB-KW"/>
</dbReference>
<feature type="coiled-coil region" evidence="7">
    <location>
        <begin position="65"/>
        <end position="106"/>
    </location>
</feature>
<dbReference type="SMART" id="SM00338">
    <property type="entry name" value="BRLZ"/>
    <property type="match status" value="1"/>
</dbReference>
<dbReference type="CDD" id="cd14686">
    <property type="entry name" value="bZIP"/>
    <property type="match status" value="1"/>
</dbReference>
<feature type="compositionally biased region" description="Polar residues" evidence="8">
    <location>
        <begin position="356"/>
        <end position="381"/>
    </location>
</feature>
<evidence type="ECO:0000313" key="11">
    <source>
        <dbReference type="Proteomes" id="UP001153069"/>
    </source>
</evidence>
<feature type="compositionally biased region" description="Basic and acidic residues" evidence="8">
    <location>
        <begin position="1"/>
        <end position="10"/>
    </location>
</feature>
<evidence type="ECO:0000256" key="8">
    <source>
        <dbReference type="SAM" id="MobiDB-lite"/>
    </source>
</evidence>
<dbReference type="PROSITE" id="PS50217">
    <property type="entry name" value="BZIP"/>
    <property type="match status" value="1"/>
</dbReference>
<keyword evidence="3" id="KW-0805">Transcription regulation</keyword>
<sequence length="381" mass="38276">MAEEGRAKLDLEDDDASSGDDAGGKGTKRKDPGNDPEAEESKRAERRAANRRSAFQSRQRRKILIEDLQKTVATLSKENTDLRNNNNQLRAKLETAMLENQLLRKQKGGTAPTLEINGDSGVADGAAAGDSINAGPSTDEKIPAGATASAGTNNQTQGATVATASNAQTVDNAPAPPANNGVLGSNNQVGVPAAAALLALNGGGNTNGAPPSQLLGTQAPSTAAHLLSNQAVPAAQLMNGLHSLPGANPASDPLLAARLALAGASGGLGNLNNVGNPAVMPGASQQQPNHAVHALAVNPANLGLGGGQQLQQLAMLLGGAVARPADPGQQQFALLQAAFGRSIAAASAPTTAAPSDSMSQVMRALSENQASDQQNGAAPTT</sequence>
<feature type="compositionally biased region" description="Basic and acidic residues" evidence="8">
    <location>
        <begin position="29"/>
        <end position="48"/>
    </location>
</feature>
<gene>
    <name evidence="10" type="ORF">SEMRO_1362_G266300.1</name>
</gene>
<evidence type="ECO:0000256" key="4">
    <source>
        <dbReference type="ARBA" id="ARBA00023125"/>
    </source>
</evidence>
<keyword evidence="7" id="KW-0175">Coiled coil</keyword>
<evidence type="ECO:0000256" key="2">
    <source>
        <dbReference type="ARBA" id="ARBA00007163"/>
    </source>
</evidence>
<organism evidence="10 11">
    <name type="scientific">Seminavis robusta</name>
    <dbReference type="NCBI Taxonomy" id="568900"/>
    <lineage>
        <taxon>Eukaryota</taxon>
        <taxon>Sar</taxon>
        <taxon>Stramenopiles</taxon>
        <taxon>Ochrophyta</taxon>
        <taxon>Bacillariophyta</taxon>
        <taxon>Bacillariophyceae</taxon>
        <taxon>Bacillariophycidae</taxon>
        <taxon>Naviculales</taxon>
        <taxon>Naviculaceae</taxon>
        <taxon>Seminavis</taxon>
    </lineage>
</organism>
<dbReference type="Gene3D" id="1.20.5.170">
    <property type="match status" value="1"/>
</dbReference>
<evidence type="ECO:0000256" key="1">
    <source>
        <dbReference type="ARBA" id="ARBA00004123"/>
    </source>
</evidence>
<evidence type="ECO:0000256" key="5">
    <source>
        <dbReference type="ARBA" id="ARBA00023163"/>
    </source>
</evidence>
<dbReference type="SUPFAM" id="SSF57959">
    <property type="entry name" value="Leucine zipper domain"/>
    <property type="match status" value="1"/>
</dbReference>
<keyword evidence="4" id="KW-0238">DNA-binding</keyword>
<protein>
    <recommendedName>
        <fullName evidence="9">BZIP domain-containing protein</fullName>
    </recommendedName>
</protein>
<dbReference type="AlphaFoldDB" id="A0A9N8EME6"/>
<accession>A0A9N8EME6</accession>
<dbReference type="InterPro" id="IPR004827">
    <property type="entry name" value="bZIP"/>
</dbReference>
<dbReference type="GO" id="GO:0003700">
    <property type="term" value="F:DNA-binding transcription factor activity"/>
    <property type="evidence" value="ECO:0007669"/>
    <property type="project" value="InterPro"/>
</dbReference>
<comment type="subcellular location">
    <subcellularLocation>
        <location evidence="1">Nucleus</location>
    </subcellularLocation>
</comment>
<keyword evidence="6" id="KW-0539">Nucleus</keyword>
<dbReference type="EMBL" id="CAICTM010001360">
    <property type="protein sequence ID" value="CAB9522975.1"/>
    <property type="molecule type" value="Genomic_DNA"/>
</dbReference>
<dbReference type="Proteomes" id="UP001153069">
    <property type="component" value="Unassembled WGS sequence"/>
</dbReference>
<keyword evidence="11" id="KW-1185">Reference proteome</keyword>
<dbReference type="PANTHER" id="PTHR47416:SF8">
    <property type="entry name" value="BASIC-LEUCINE ZIPPER TRANSCRIPTION FACTOR E-RELATED"/>
    <property type="match status" value="1"/>
</dbReference>
<dbReference type="GO" id="GO:0005634">
    <property type="term" value="C:nucleus"/>
    <property type="evidence" value="ECO:0007669"/>
    <property type="project" value="UniProtKB-SubCell"/>
</dbReference>
<evidence type="ECO:0000259" key="9">
    <source>
        <dbReference type="PROSITE" id="PS50217"/>
    </source>
</evidence>
<feature type="region of interest" description="Disordered" evidence="8">
    <location>
        <begin position="350"/>
        <end position="381"/>
    </location>
</feature>
<dbReference type="InterPro" id="IPR046347">
    <property type="entry name" value="bZIP_sf"/>
</dbReference>
<feature type="region of interest" description="Disordered" evidence="8">
    <location>
        <begin position="127"/>
        <end position="159"/>
    </location>
</feature>
<dbReference type="PROSITE" id="PS00036">
    <property type="entry name" value="BZIP_BASIC"/>
    <property type="match status" value="1"/>
</dbReference>
<name>A0A9N8EME6_9STRA</name>
<dbReference type="PANTHER" id="PTHR47416">
    <property type="entry name" value="BASIC-LEUCINE ZIPPER TRANSCRIPTION FACTOR F-RELATED"/>
    <property type="match status" value="1"/>
</dbReference>
<feature type="compositionally biased region" description="Polar residues" evidence="8">
    <location>
        <begin position="149"/>
        <end position="159"/>
    </location>
</feature>
<proteinExistence type="inferred from homology"/>
<evidence type="ECO:0000256" key="6">
    <source>
        <dbReference type="ARBA" id="ARBA00023242"/>
    </source>
</evidence>
<keyword evidence="5" id="KW-0804">Transcription</keyword>
<evidence type="ECO:0000256" key="7">
    <source>
        <dbReference type="SAM" id="Coils"/>
    </source>
</evidence>
<comment type="caution">
    <text evidence="10">The sequence shown here is derived from an EMBL/GenBank/DDBJ whole genome shotgun (WGS) entry which is preliminary data.</text>
</comment>
<dbReference type="Pfam" id="PF00170">
    <property type="entry name" value="bZIP_1"/>
    <property type="match status" value="1"/>
</dbReference>
<evidence type="ECO:0000313" key="10">
    <source>
        <dbReference type="EMBL" id="CAB9522975.1"/>
    </source>
</evidence>
<feature type="region of interest" description="Disordered" evidence="8">
    <location>
        <begin position="1"/>
        <end position="60"/>
    </location>
</feature>
<comment type="similarity">
    <text evidence="2">Belongs to the bZIP family.</text>
</comment>
<evidence type="ECO:0000256" key="3">
    <source>
        <dbReference type="ARBA" id="ARBA00023015"/>
    </source>
</evidence>
<dbReference type="OrthoDB" id="49592at2759"/>
<feature type="domain" description="BZIP" evidence="9">
    <location>
        <begin position="40"/>
        <end position="94"/>
    </location>
</feature>